<dbReference type="Pfam" id="PF00903">
    <property type="entry name" value="Glyoxalase"/>
    <property type="match status" value="1"/>
</dbReference>
<evidence type="ECO:0000313" key="3">
    <source>
        <dbReference type="EMBL" id="QIG44365.1"/>
    </source>
</evidence>
<dbReference type="Gene3D" id="3.10.180.10">
    <property type="entry name" value="2,3-Dihydroxybiphenyl 1,2-Dioxygenase, domain 1"/>
    <property type="match status" value="1"/>
</dbReference>
<dbReference type="EMBL" id="CP049257">
    <property type="protein sequence ID" value="QIG44365.1"/>
    <property type="molecule type" value="Genomic_DNA"/>
</dbReference>
<organism evidence="3 4">
    <name type="scientific">Nocardioides anomalus</name>
    <dbReference type="NCBI Taxonomy" id="2712223"/>
    <lineage>
        <taxon>Bacteria</taxon>
        <taxon>Bacillati</taxon>
        <taxon>Actinomycetota</taxon>
        <taxon>Actinomycetes</taxon>
        <taxon>Propionibacteriales</taxon>
        <taxon>Nocardioidaceae</taxon>
        <taxon>Nocardioides</taxon>
    </lineage>
</organism>
<evidence type="ECO:0000313" key="4">
    <source>
        <dbReference type="Proteomes" id="UP000502996"/>
    </source>
</evidence>
<name>A0A6G6WGZ6_9ACTN</name>
<dbReference type="CDD" id="cd06588">
    <property type="entry name" value="PhnB_like"/>
    <property type="match status" value="1"/>
</dbReference>
<sequence length="166" mass="18394">MLPSDESARWWRSEQHQSATDRGATVPTLNPYLIFQGRAREAIEFYRDVFGGELNVMAFGDMGMTEHDGHPIDPNGVMHGQLETPDGFTLMCADTPMQDTPTPNDHISLSGDEAERLRGWFDRLAEGGTVDVPMEKAPWGDEFGQVKDRFGVNWLVNVAGSAQPEG</sequence>
<feature type="domain" description="Glyoxalase/fosfomycin resistance/dioxygenase" evidence="2">
    <location>
        <begin position="29"/>
        <end position="154"/>
    </location>
</feature>
<proteinExistence type="predicted"/>
<evidence type="ECO:0000259" key="2">
    <source>
        <dbReference type="Pfam" id="PF00903"/>
    </source>
</evidence>
<accession>A0A6G6WGZ6</accession>
<dbReference type="SUPFAM" id="SSF54593">
    <property type="entry name" value="Glyoxalase/Bleomycin resistance protein/Dihydroxybiphenyl dioxygenase"/>
    <property type="match status" value="1"/>
</dbReference>
<dbReference type="Proteomes" id="UP000502996">
    <property type="component" value="Chromosome"/>
</dbReference>
<dbReference type="InterPro" id="IPR029068">
    <property type="entry name" value="Glyas_Bleomycin-R_OHBP_Dase"/>
</dbReference>
<feature type="region of interest" description="Disordered" evidence="1">
    <location>
        <begin position="1"/>
        <end position="25"/>
    </location>
</feature>
<dbReference type="InterPro" id="IPR028973">
    <property type="entry name" value="PhnB-like"/>
</dbReference>
<reference evidence="3 4" key="1">
    <citation type="submission" date="2020-02" db="EMBL/GenBank/DDBJ databases">
        <title>Full genome sequence of Nocardioides sp. R-3366.</title>
        <authorList>
            <person name="Im W.-T."/>
        </authorList>
    </citation>
    <scope>NUCLEOTIDE SEQUENCE [LARGE SCALE GENOMIC DNA]</scope>
    <source>
        <strain evidence="3 4">R-3366</strain>
    </source>
</reference>
<dbReference type="PANTHER" id="PTHR33990">
    <property type="entry name" value="PROTEIN YJDN-RELATED"/>
    <property type="match status" value="1"/>
</dbReference>
<dbReference type="InterPro" id="IPR004360">
    <property type="entry name" value="Glyas_Fos-R_dOase_dom"/>
</dbReference>
<protein>
    <submittedName>
        <fullName evidence="3">VOC family protein</fullName>
    </submittedName>
</protein>
<dbReference type="KEGG" id="nano:G5V58_17685"/>
<keyword evidence="4" id="KW-1185">Reference proteome</keyword>
<dbReference type="PANTHER" id="PTHR33990:SF1">
    <property type="entry name" value="PROTEIN YJDN"/>
    <property type="match status" value="1"/>
</dbReference>
<gene>
    <name evidence="3" type="ORF">G5V58_17685</name>
</gene>
<feature type="compositionally biased region" description="Basic and acidic residues" evidence="1">
    <location>
        <begin position="1"/>
        <end position="15"/>
    </location>
</feature>
<dbReference type="AlphaFoldDB" id="A0A6G6WGZ6"/>
<evidence type="ECO:0000256" key="1">
    <source>
        <dbReference type="SAM" id="MobiDB-lite"/>
    </source>
</evidence>